<evidence type="ECO:0000313" key="8">
    <source>
        <dbReference type="EMBL" id="QSX76819.1"/>
    </source>
</evidence>
<dbReference type="PANTHER" id="PTHR33884">
    <property type="entry name" value="UPF0410 PROTEIN YMGE"/>
    <property type="match status" value="1"/>
</dbReference>
<evidence type="ECO:0000256" key="7">
    <source>
        <dbReference type="SAM" id="Phobius"/>
    </source>
</evidence>
<dbReference type="EMBL" id="CP071517">
    <property type="protein sequence ID" value="QSX76819.1"/>
    <property type="molecule type" value="Genomic_DNA"/>
</dbReference>
<keyword evidence="9" id="KW-1185">Reference proteome</keyword>
<name>A0ABX7RHB6_9GAMM</name>
<keyword evidence="4 7" id="KW-0812">Transmembrane</keyword>
<feature type="transmembrane region" description="Helical" evidence="7">
    <location>
        <begin position="64"/>
        <end position="83"/>
    </location>
</feature>
<dbReference type="Pfam" id="PF04226">
    <property type="entry name" value="Transgly_assoc"/>
    <property type="match status" value="1"/>
</dbReference>
<evidence type="ECO:0000256" key="4">
    <source>
        <dbReference type="ARBA" id="ARBA00022692"/>
    </source>
</evidence>
<protein>
    <submittedName>
        <fullName evidence="8">GlsB/YeaQ/YmgE family stress response membrane protein</fullName>
    </submittedName>
</protein>
<proteinExistence type="inferred from homology"/>
<keyword evidence="3" id="KW-1003">Cell membrane</keyword>
<organism evidence="8 9">
    <name type="scientific">Lysobacter arenosi</name>
    <dbReference type="NCBI Taxonomy" id="2795387"/>
    <lineage>
        <taxon>Bacteria</taxon>
        <taxon>Pseudomonadati</taxon>
        <taxon>Pseudomonadota</taxon>
        <taxon>Gammaproteobacteria</taxon>
        <taxon>Lysobacterales</taxon>
        <taxon>Lysobacteraceae</taxon>
        <taxon>Lysobacter</taxon>
    </lineage>
</organism>
<comment type="similarity">
    <text evidence="2">Belongs to the UPF0410 family.</text>
</comment>
<evidence type="ECO:0000256" key="3">
    <source>
        <dbReference type="ARBA" id="ARBA00022475"/>
    </source>
</evidence>
<dbReference type="Proteomes" id="UP000663400">
    <property type="component" value="Chromosome"/>
</dbReference>
<dbReference type="PANTHER" id="PTHR33884:SF3">
    <property type="entry name" value="UPF0410 PROTEIN YMGE"/>
    <property type="match status" value="1"/>
</dbReference>
<reference evidence="8 9" key="1">
    <citation type="submission" date="2021-02" db="EMBL/GenBank/DDBJ databases">
        <title>Lysobacter arenosi sp. nov., isolated from soil of gangwondo yeongwol, south Korea.</title>
        <authorList>
            <person name="Kim K.R."/>
            <person name="Kim K.H."/>
            <person name="Jeon C.O."/>
        </authorList>
    </citation>
    <scope>NUCLEOTIDE SEQUENCE [LARGE SCALE GENOMIC DNA]</scope>
    <source>
        <strain evidence="8 9">R7</strain>
    </source>
</reference>
<evidence type="ECO:0000256" key="1">
    <source>
        <dbReference type="ARBA" id="ARBA00004651"/>
    </source>
</evidence>
<gene>
    <name evidence="8" type="ORF">HIV01_013015</name>
</gene>
<evidence type="ECO:0000256" key="2">
    <source>
        <dbReference type="ARBA" id="ARBA00011006"/>
    </source>
</evidence>
<feature type="transmembrane region" description="Helical" evidence="7">
    <location>
        <begin position="6"/>
        <end position="23"/>
    </location>
</feature>
<keyword evidence="6 7" id="KW-0472">Membrane</keyword>
<evidence type="ECO:0000256" key="5">
    <source>
        <dbReference type="ARBA" id="ARBA00022989"/>
    </source>
</evidence>
<dbReference type="InterPro" id="IPR007341">
    <property type="entry name" value="Transgly_assoc"/>
</dbReference>
<sequence length="89" mass="9350">MGILVWLIVGGIIGWVASLIMKTDAQQGMFLNIVVGIIGAFIGGWLGGMFGLGGDINDGNFSMSGLLMSLVGAIVLLAIVNLFRRGRVR</sequence>
<feature type="transmembrane region" description="Helical" evidence="7">
    <location>
        <begin position="30"/>
        <end position="52"/>
    </location>
</feature>
<comment type="subcellular location">
    <subcellularLocation>
        <location evidence="1">Cell membrane</location>
        <topology evidence="1">Multi-pass membrane protein</topology>
    </subcellularLocation>
</comment>
<evidence type="ECO:0000313" key="9">
    <source>
        <dbReference type="Proteomes" id="UP000663400"/>
    </source>
</evidence>
<accession>A0ABX7RHB6</accession>
<dbReference type="RefSeq" id="WP_200608539.1">
    <property type="nucleotide sequence ID" value="NZ_CP071517.1"/>
</dbReference>
<evidence type="ECO:0000256" key="6">
    <source>
        <dbReference type="ARBA" id="ARBA00023136"/>
    </source>
</evidence>
<keyword evidence="5 7" id="KW-1133">Transmembrane helix</keyword>